<proteinExistence type="predicted"/>
<dbReference type="AlphaFoldDB" id="A0A4Q9M8J7"/>
<dbReference type="GO" id="GO:0016301">
    <property type="term" value="F:kinase activity"/>
    <property type="evidence" value="ECO:0007669"/>
    <property type="project" value="UniProtKB-KW"/>
</dbReference>
<dbReference type="Pfam" id="PF01636">
    <property type="entry name" value="APH"/>
    <property type="match status" value="1"/>
</dbReference>
<dbReference type="Gene3D" id="3.90.1200.10">
    <property type="match status" value="1"/>
</dbReference>
<reference evidence="2" key="1">
    <citation type="submission" date="2019-01" db="EMBL/GenBank/DDBJ databases">
        <title>Draft genome sequences of three monokaryotic isolates of the white-rot basidiomycete fungus Dichomitus squalens.</title>
        <authorList>
            <consortium name="DOE Joint Genome Institute"/>
            <person name="Lopez S.C."/>
            <person name="Andreopoulos B."/>
            <person name="Pangilinan J."/>
            <person name="Lipzen A."/>
            <person name="Riley R."/>
            <person name="Ahrendt S."/>
            <person name="Ng V."/>
            <person name="Barry K."/>
            <person name="Daum C."/>
            <person name="Grigoriev I.V."/>
            <person name="Hilden K.S."/>
            <person name="Makela M.R."/>
            <person name="de Vries R.P."/>
        </authorList>
    </citation>
    <scope>NUCLEOTIDE SEQUENCE [LARGE SCALE GENOMIC DNA]</scope>
    <source>
        <strain evidence="2">OM18370.1</strain>
    </source>
</reference>
<keyword evidence="2" id="KW-0808">Transferase</keyword>
<organism evidence="2">
    <name type="scientific">Dichomitus squalens</name>
    <dbReference type="NCBI Taxonomy" id="114155"/>
    <lineage>
        <taxon>Eukaryota</taxon>
        <taxon>Fungi</taxon>
        <taxon>Dikarya</taxon>
        <taxon>Basidiomycota</taxon>
        <taxon>Agaricomycotina</taxon>
        <taxon>Agaricomycetes</taxon>
        <taxon>Polyporales</taxon>
        <taxon>Polyporaceae</taxon>
        <taxon>Dichomitus</taxon>
    </lineage>
</organism>
<dbReference type="SUPFAM" id="SSF56112">
    <property type="entry name" value="Protein kinase-like (PK-like)"/>
    <property type="match status" value="1"/>
</dbReference>
<feature type="domain" description="Aminoglycoside phosphotransferase" evidence="1">
    <location>
        <begin position="146"/>
        <end position="357"/>
    </location>
</feature>
<sequence>MAERGYRNLNASVLRQISKVLEHDSTADIEPVLKRVYNSYSALRRAIGERQEKRRTVPDEDQEERCIPAKRRASYPAALSGFVSPIQAQRAPLEPHLTNQKPLSCPLLHSVVFPLSHVVRDLLKLTADHESDLSAAALRCVLSGAPIWEGRSRAVIQVGENVVVKVAQHLDYDEHGVLEFLEQHVPNIAAPRPLGLIAIGPTSFMFMTKIPGATLETRWPSLPADTKAHIRCLLDQQLSDLRTLDLPPGSPLGSPVGRRLCKDVRRDERVSITPIYSEPQFNDFLLDSPTSRASSSYKEWLHSMLRADHRVVFTHADIHPRNIMVVDGPRGVVELSGILDWEASGFYPEYWEQLKALNTRSVKDDSDWWNHLPPCILGYDHEVVVDRVIEATAIY</sequence>
<dbReference type="EMBL" id="ML143567">
    <property type="protein sequence ID" value="TBU21926.1"/>
    <property type="molecule type" value="Genomic_DNA"/>
</dbReference>
<dbReference type="PANTHER" id="PTHR21310">
    <property type="entry name" value="AMINOGLYCOSIDE PHOSPHOTRANSFERASE-RELATED-RELATED"/>
    <property type="match status" value="1"/>
</dbReference>
<name>A0A4Q9M8J7_9APHY</name>
<dbReference type="Proteomes" id="UP000292957">
    <property type="component" value="Unassembled WGS sequence"/>
</dbReference>
<evidence type="ECO:0000313" key="2">
    <source>
        <dbReference type="EMBL" id="TBU21926.1"/>
    </source>
</evidence>
<dbReference type="PANTHER" id="PTHR21310:SF58">
    <property type="entry name" value="AMINOGLYCOSIDE PHOSPHOTRANSFERASE DOMAIN-CONTAINING PROTEIN"/>
    <property type="match status" value="1"/>
</dbReference>
<dbReference type="OrthoDB" id="5404599at2759"/>
<keyword evidence="2" id="KW-0418">Kinase</keyword>
<gene>
    <name evidence="2" type="ORF">BD311DRAFT_706357</name>
</gene>
<dbReference type="CDD" id="cd05120">
    <property type="entry name" value="APH_ChoK_like"/>
    <property type="match status" value="1"/>
</dbReference>
<protein>
    <submittedName>
        <fullName evidence="2">Kinase-like protein</fullName>
    </submittedName>
</protein>
<dbReference type="InterPro" id="IPR002575">
    <property type="entry name" value="Aminoglycoside_PTrfase"/>
</dbReference>
<dbReference type="InterPro" id="IPR051678">
    <property type="entry name" value="AGP_Transferase"/>
</dbReference>
<dbReference type="InterPro" id="IPR011009">
    <property type="entry name" value="Kinase-like_dom_sf"/>
</dbReference>
<evidence type="ECO:0000259" key="1">
    <source>
        <dbReference type="Pfam" id="PF01636"/>
    </source>
</evidence>
<accession>A0A4Q9M8J7</accession>